<dbReference type="SUPFAM" id="SSF47413">
    <property type="entry name" value="lambda repressor-like DNA-binding domains"/>
    <property type="match status" value="1"/>
</dbReference>
<dbReference type="Gene3D" id="1.25.40.10">
    <property type="entry name" value="Tetratricopeptide repeat domain"/>
    <property type="match status" value="1"/>
</dbReference>
<gene>
    <name evidence="2" type="primary">mutR</name>
    <name evidence="2" type="ORF">HMPREF0548_1488</name>
</gene>
<proteinExistence type="predicted"/>
<dbReference type="InterPro" id="IPR010982">
    <property type="entry name" value="Lambda_DNA-bd_dom_sf"/>
</dbReference>
<dbReference type="AlphaFoldDB" id="C2EP92"/>
<dbReference type="PANTHER" id="PTHR37038">
    <property type="entry name" value="TRANSCRIPTIONAL REGULATOR-RELATED"/>
    <property type="match status" value="1"/>
</dbReference>
<dbReference type="CDD" id="cd00093">
    <property type="entry name" value="HTH_XRE"/>
    <property type="match status" value="1"/>
</dbReference>
<dbReference type="GO" id="GO:0003677">
    <property type="term" value="F:DNA binding"/>
    <property type="evidence" value="ECO:0007669"/>
    <property type="project" value="UniProtKB-KW"/>
</dbReference>
<dbReference type="NCBIfam" id="TIGR01716">
    <property type="entry name" value="RGG_Cterm"/>
    <property type="match status" value="1"/>
</dbReference>
<dbReference type="SMART" id="SM00530">
    <property type="entry name" value="HTH_XRE"/>
    <property type="match status" value="1"/>
</dbReference>
<organism evidence="2 3">
    <name type="scientific">Lactobacillus ultunensis DSM 16047</name>
    <dbReference type="NCBI Taxonomy" id="525365"/>
    <lineage>
        <taxon>Bacteria</taxon>
        <taxon>Bacillati</taxon>
        <taxon>Bacillota</taxon>
        <taxon>Bacilli</taxon>
        <taxon>Lactobacillales</taxon>
        <taxon>Lactobacillaceae</taxon>
        <taxon>Lactobacillus</taxon>
    </lineage>
</organism>
<name>C2EP92_9LACO</name>
<dbReference type="HOGENOM" id="CLU_072045_2_0_9"/>
<dbReference type="PATRIC" id="fig|525365.8.peg.1583"/>
<keyword evidence="2" id="KW-0238">DNA-binding</keyword>
<dbReference type="PANTHER" id="PTHR37038:SF12">
    <property type="entry name" value="TRANSCRIPTIONAL REGULATOR"/>
    <property type="match status" value="1"/>
</dbReference>
<dbReference type="Pfam" id="PF01381">
    <property type="entry name" value="HTH_3"/>
    <property type="match status" value="1"/>
</dbReference>
<sequence length="294" mass="34063">MKTVDNYGATFKEIREKRKLSLTQVARGITSPATLSRWENGKGKMYFDNVVSLLQRLDIYLDEFINIAQYSKKDNATIRVLLEQVQKAYSEDNAVCLEELAHKQMQRYHVTNKELDFFLAMTICSCYKDVTGENIFNDSEQARLSNIFQHVKIWNKYYIRAFGNCIALLDSDQLVEISTQILNGVKEIPQDNLMQISESMRAVLNAVIILIRRDIKLAQILINKIESSMIPVDLLYLKMRVLFLQELISYLQDDGHSVDVMEKLTCMLRLLGYDNEANGWGQLFKNSIQKDHEQ</sequence>
<dbReference type="PROSITE" id="PS50943">
    <property type="entry name" value="HTH_CROC1"/>
    <property type="match status" value="1"/>
</dbReference>
<dbReference type="STRING" id="525365.HMPREF0548_1488"/>
<comment type="caution">
    <text evidence="2">The sequence shown here is derived from an EMBL/GenBank/DDBJ whole genome shotgun (WGS) entry which is preliminary data.</text>
</comment>
<evidence type="ECO:0000313" key="3">
    <source>
        <dbReference type="Proteomes" id="UP000005583"/>
    </source>
</evidence>
<evidence type="ECO:0000313" key="2">
    <source>
        <dbReference type="EMBL" id="EEJ71635.1"/>
    </source>
</evidence>
<dbReference type="EMBL" id="ACGU01000068">
    <property type="protein sequence ID" value="EEJ71635.1"/>
    <property type="molecule type" value="Genomic_DNA"/>
</dbReference>
<dbReference type="InterPro" id="IPR001387">
    <property type="entry name" value="Cro/C1-type_HTH"/>
</dbReference>
<protein>
    <submittedName>
        <fullName evidence="2">DNA-binding helix-turn-helix protein</fullName>
    </submittedName>
</protein>
<dbReference type="InterPro" id="IPR011990">
    <property type="entry name" value="TPR-like_helical_dom_sf"/>
</dbReference>
<keyword evidence="3" id="KW-1185">Reference proteome</keyword>
<dbReference type="eggNOG" id="COG1396">
    <property type="taxonomic scope" value="Bacteria"/>
</dbReference>
<dbReference type="Pfam" id="PF21259">
    <property type="entry name" value="Rgg_C"/>
    <property type="match status" value="1"/>
</dbReference>
<dbReference type="Proteomes" id="UP000005583">
    <property type="component" value="Unassembled WGS sequence"/>
</dbReference>
<dbReference type="InterPro" id="IPR010057">
    <property type="entry name" value="Transcription_activator_Rgg_C"/>
</dbReference>
<accession>C2EP92</accession>
<evidence type="ECO:0000259" key="1">
    <source>
        <dbReference type="PROSITE" id="PS50943"/>
    </source>
</evidence>
<reference evidence="2 3" key="1">
    <citation type="submission" date="2009-01" db="EMBL/GenBank/DDBJ databases">
        <authorList>
            <person name="Qin X."/>
            <person name="Bachman B."/>
            <person name="Battles P."/>
            <person name="Bell A."/>
            <person name="Bess C."/>
            <person name="Bickham C."/>
            <person name="Chaboub L."/>
            <person name="Chen D."/>
            <person name="Coyle M."/>
            <person name="Deiros D.R."/>
            <person name="Dinh H."/>
            <person name="Forbes L."/>
            <person name="Fowler G."/>
            <person name="Francisco L."/>
            <person name="Fu Q."/>
            <person name="Gubbala S."/>
            <person name="Hale W."/>
            <person name="Han Y."/>
            <person name="Hemphill L."/>
            <person name="Highlander S.K."/>
            <person name="Hirani K."/>
            <person name="Hogues M."/>
            <person name="Jackson L."/>
            <person name="Jakkamsetti A."/>
            <person name="Javaid M."/>
            <person name="Jiang H."/>
            <person name="Korchina V."/>
            <person name="Kovar C."/>
            <person name="Lara F."/>
            <person name="Lee S."/>
            <person name="Mata R."/>
            <person name="Mathew T."/>
            <person name="Moen C."/>
            <person name="Morales K."/>
            <person name="Munidasa M."/>
            <person name="Nazareth L."/>
            <person name="Ngo R."/>
            <person name="Nguyen L."/>
            <person name="Okwuonu G."/>
            <person name="Ongeri F."/>
            <person name="Patil S."/>
            <person name="Petrosino J."/>
            <person name="Pham C."/>
            <person name="Pham P."/>
            <person name="Pu L.-L."/>
            <person name="Puazo M."/>
            <person name="Raj R."/>
            <person name="Reid J."/>
            <person name="Rouhana J."/>
            <person name="Saada N."/>
            <person name="Shang Y."/>
            <person name="Simmons D."/>
            <person name="Thornton R."/>
            <person name="Warren J."/>
            <person name="Weissenberger G."/>
            <person name="Zhang J."/>
            <person name="Zhang L."/>
            <person name="Zhou C."/>
            <person name="Zhu D."/>
            <person name="Muzny D."/>
            <person name="Worley K."/>
            <person name="Gibbs R."/>
        </authorList>
    </citation>
    <scope>NUCLEOTIDE SEQUENCE [LARGE SCALE GENOMIC DNA]</scope>
    <source>
        <strain evidence="2 3">DSM 16047</strain>
    </source>
</reference>
<dbReference type="InterPro" id="IPR053163">
    <property type="entry name" value="HTH-type_regulator_Rgg"/>
</dbReference>
<dbReference type="OrthoDB" id="2311615at2"/>
<feature type="domain" description="HTH cro/C1-type" evidence="1">
    <location>
        <begin position="11"/>
        <end position="64"/>
    </location>
</feature>
<dbReference type="RefSeq" id="WP_007125983.1">
    <property type="nucleotide sequence ID" value="NZ_AZFO01000044.1"/>
</dbReference>